<evidence type="ECO:0000313" key="1">
    <source>
        <dbReference type="EMBL" id="MBI4209912.1"/>
    </source>
</evidence>
<comment type="caution">
    <text evidence="1">The sequence shown here is derived from an EMBL/GenBank/DDBJ whole genome shotgun (WGS) entry which is preliminary data.</text>
</comment>
<reference evidence="1" key="1">
    <citation type="submission" date="2020-07" db="EMBL/GenBank/DDBJ databases">
        <title>Huge and variable diversity of episymbiotic CPR bacteria and DPANN archaea in groundwater ecosystems.</title>
        <authorList>
            <person name="He C.Y."/>
            <person name="Keren R."/>
            <person name="Whittaker M."/>
            <person name="Farag I.F."/>
            <person name="Doudna J."/>
            <person name="Cate J.H.D."/>
            <person name="Banfield J.F."/>
        </authorList>
    </citation>
    <scope>NUCLEOTIDE SEQUENCE</scope>
    <source>
        <strain evidence="1">NC_groundwater_1296_Ag_S-0.2um_52_80</strain>
    </source>
</reference>
<name>A0A8T3YJC8_9ARCH</name>
<gene>
    <name evidence="1" type="ORF">HY544_00170</name>
</gene>
<evidence type="ECO:0000313" key="2">
    <source>
        <dbReference type="Proteomes" id="UP000732298"/>
    </source>
</evidence>
<organism evidence="1 2">
    <name type="scientific">Candidatus Iainarchaeum sp</name>
    <dbReference type="NCBI Taxonomy" id="3101447"/>
    <lineage>
        <taxon>Archaea</taxon>
        <taxon>Candidatus Iainarchaeota</taxon>
        <taxon>Candidatus Iainarchaeia</taxon>
        <taxon>Candidatus Iainarchaeales</taxon>
        <taxon>Candidatus Iainarchaeaceae</taxon>
        <taxon>Candidatus Iainarchaeum</taxon>
    </lineage>
</organism>
<proteinExistence type="predicted"/>
<sequence>MKVLIPVLSETENDDAFIDTAVKGASEVLVLVVVDASPKEKFGFTTAFISKARSVMEEVKKTVGKKKKTCEDILEWGDTQSKIVNIAMLRKVGRVYLKKQDNQYFRKLVKGLKEEKIDVEVV</sequence>
<dbReference type="AlphaFoldDB" id="A0A8T3YJC8"/>
<accession>A0A8T3YJC8</accession>
<protein>
    <submittedName>
        <fullName evidence="1">Uncharacterized protein</fullName>
    </submittedName>
</protein>
<dbReference type="Proteomes" id="UP000732298">
    <property type="component" value="Unassembled WGS sequence"/>
</dbReference>
<dbReference type="EMBL" id="JACQPB010000002">
    <property type="protein sequence ID" value="MBI4209912.1"/>
    <property type="molecule type" value="Genomic_DNA"/>
</dbReference>